<protein>
    <recommendedName>
        <fullName evidence="4">16S rRNA (cytosine(967)-C(5))-methyltransferase</fullName>
        <ecNumber evidence="4">2.1.1.176</ecNumber>
    </recommendedName>
    <alternativeName>
        <fullName evidence="11">16S rRNA m5C967 methyltransferase</fullName>
    </alternativeName>
    <alternativeName>
        <fullName evidence="12">rRNA (cytosine-C(5)-)-methyltransferase RsmB</fullName>
    </alternativeName>
</protein>
<dbReference type="InterPro" id="IPR004573">
    <property type="entry name" value="rRNA_ssu_MeTfrase_B"/>
</dbReference>
<dbReference type="PROSITE" id="PS51686">
    <property type="entry name" value="SAM_MT_RSMB_NOP"/>
    <property type="match status" value="1"/>
</dbReference>
<dbReference type="InterPro" id="IPR035926">
    <property type="entry name" value="NusB-like_sf"/>
</dbReference>
<organism evidence="16 17">
    <name type="scientific">Yanshouia hominis</name>
    <dbReference type="NCBI Taxonomy" id="2763673"/>
    <lineage>
        <taxon>Bacteria</taxon>
        <taxon>Bacillati</taxon>
        <taxon>Bacillota</taxon>
        <taxon>Clostridia</taxon>
        <taxon>Eubacteriales</taxon>
        <taxon>Oscillospiraceae</taxon>
        <taxon>Yanshouia</taxon>
    </lineage>
</organism>
<keyword evidence="7 14" id="KW-0489">Methyltransferase</keyword>
<dbReference type="Pfam" id="PF01189">
    <property type="entry name" value="Methyltr_RsmB-F"/>
    <property type="match status" value="1"/>
</dbReference>
<keyword evidence="9 14" id="KW-0949">S-adenosyl-L-methionine</keyword>
<evidence type="ECO:0000256" key="7">
    <source>
        <dbReference type="ARBA" id="ARBA00022603"/>
    </source>
</evidence>
<comment type="similarity">
    <text evidence="3 14">Belongs to the class I-like SAM-binding methyltransferase superfamily. RsmB/NOP family.</text>
</comment>
<dbReference type="Gene3D" id="1.10.940.10">
    <property type="entry name" value="NusB-like"/>
    <property type="match status" value="1"/>
</dbReference>
<dbReference type="RefSeq" id="WP_262399063.1">
    <property type="nucleotide sequence ID" value="NZ_JACRTB010000003.1"/>
</dbReference>
<dbReference type="NCBIfam" id="NF011494">
    <property type="entry name" value="PRK14902.1"/>
    <property type="match status" value="1"/>
</dbReference>
<dbReference type="SUPFAM" id="SSF53335">
    <property type="entry name" value="S-adenosyl-L-methionine-dependent methyltransferases"/>
    <property type="match status" value="1"/>
</dbReference>
<evidence type="ECO:0000256" key="1">
    <source>
        <dbReference type="ARBA" id="ARBA00002724"/>
    </source>
</evidence>
<proteinExistence type="inferred from homology"/>
<keyword evidence="5" id="KW-0963">Cytoplasm</keyword>
<evidence type="ECO:0000256" key="5">
    <source>
        <dbReference type="ARBA" id="ARBA00022490"/>
    </source>
</evidence>
<dbReference type="InterPro" id="IPR006027">
    <property type="entry name" value="NusB_RsmB_TIM44"/>
</dbReference>
<evidence type="ECO:0000256" key="9">
    <source>
        <dbReference type="ARBA" id="ARBA00022691"/>
    </source>
</evidence>
<dbReference type="PANTHER" id="PTHR22807:SF53">
    <property type="entry name" value="RIBOSOMAL RNA SMALL SUBUNIT METHYLTRANSFERASE B-RELATED"/>
    <property type="match status" value="1"/>
</dbReference>
<evidence type="ECO:0000256" key="8">
    <source>
        <dbReference type="ARBA" id="ARBA00022679"/>
    </source>
</evidence>
<evidence type="ECO:0000256" key="6">
    <source>
        <dbReference type="ARBA" id="ARBA00022552"/>
    </source>
</evidence>
<dbReference type="SUPFAM" id="SSF48013">
    <property type="entry name" value="NusB-like"/>
    <property type="match status" value="1"/>
</dbReference>
<dbReference type="NCBIfam" id="TIGR00563">
    <property type="entry name" value="rsmB"/>
    <property type="match status" value="1"/>
</dbReference>
<dbReference type="InterPro" id="IPR049560">
    <property type="entry name" value="MeTrfase_RsmB-F_NOP2_cat"/>
</dbReference>
<feature type="binding site" evidence="14">
    <location>
        <position position="304"/>
    </location>
    <ligand>
        <name>S-adenosyl-L-methionine</name>
        <dbReference type="ChEBI" id="CHEBI:59789"/>
    </ligand>
</feature>
<accession>A0ABR7NIE4</accession>
<dbReference type="Pfam" id="PF01029">
    <property type="entry name" value="NusB"/>
    <property type="match status" value="1"/>
</dbReference>
<dbReference type="EMBL" id="JACRTB010000003">
    <property type="protein sequence ID" value="MBC8575428.1"/>
    <property type="molecule type" value="Genomic_DNA"/>
</dbReference>
<evidence type="ECO:0000256" key="4">
    <source>
        <dbReference type="ARBA" id="ARBA00012140"/>
    </source>
</evidence>
<comment type="catalytic activity">
    <reaction evidence="13">
        <text>cytidine(967) in 16S rRNA + S-adenosyl-L-methionine = 5-methylcytidine(967) in 16S rRNA + S-adenosyl-L-homocysteine + H(+)</text>
        <dbReference type="Rhea" id="RHEA:42748"/>
        <dbReference type="Rhea" id="RHEA-COMP:10219"/>
        <dbReference type="Rhea" id="RHEA-COMP:10220"/>
        <dbReference type="ChEBI" id="CHEBI:15378"/>
        <dbReference type="ChEBI" id="CHEBI:57856"/>
        <dbReference type="ChEBI" id="CHEBI:59789"/>
        <dbReference type="ChEBI" id="CHEBI:74483"/>
        <dbReference type="ChEBI" id="CHEBI:82748"/>
        <dbReference type="EC" id="2.1.1.176"/>
    </reaction>
</comment>
<evidence type="ECO:0000256" key="14">
    <source>
        <dbReference type="PROSITE-ProRule" id="PRU01023"/>
    </source>
</evidence>
<dbReference type="Gene3D" id="3.30.70.1170">
    <property type="entry name" value="Sun protein, domain 3"/>
    <property type="match status" value="1"/>
</dbReference>
<dbReference type="CDD" id="cd02440">
    <property type="entry name" value="AdoMet_MTases"/>
    <property type="match status" value="1"/>
</dbReference>
<dbReference type="InterPro" id="IPR054728">
    <property type="entry name" value="RsmB-like_ferredoxin"/>
</dbReference>
<gene>
    <name evidence="16" type="primary">rsmB</name>
    <name evidence="16" type="ORF">H8717_03235</name>
</gene>
<reference evidence="16 17" key="1">
    <citation type="submission" date="2020-08" db="EMBL/GenBank/DDBJ databases">
        <title>Genome public.</title>
        <authorList>
            <person name="Liu C."/>
            <person name="Sun Q."/>
        </authorList>
    </citation>
    <scope>NUCLEOTIDE SEQUENCE [LARGE SCALE GENOMIC DNA]</scope>
    <source>
        <strain evidence="16 17">BX1</strain>
    </source>
</reference>
<sequence>MKSSRQVAAEALLRVERGGYSQLTLDAALTKARLSVRDAAFCTALFYGVLERRLTLDHCIAAYARHPLSDTVAQILRLSFYQLLYLDAVPRHAAVDEGVNLTRAMGQARASGMVNGMLRSFLRDGCRLPPVEGDATAHLMIEYSCGEAVVRRLLETYGEESAREILAASIGRPPLYIRVNPLKTDPDTLLSHLEKHGCAAKARLLDGNCLEMSGDPVHTVSHKLGYFHVQDYCSQQAALALEPAPGSRVLDCCAAPGSKSFVLAGLMEDRGEILACDASAGRLSLVEAGAKRLGISCIAVRAQDGTVYEPSLGLFDRVLCDVPCSGLGVLRRKPEIKYRDEEAFGGLPALQYKILETAANYLKRDGMLVYSTCTILPGENERVVSRFLREHPAFAPAPFGEDDWHSTHLPEIGGGDGFFISRIRRVE</sequence>
<evidence type="ECO:0000256" key="11">
    <source>
        <dbReference type="ARBA" id="ARBA00030399"/>
    </source>
</evidence>
<name>A0ABR7NIE4_9FIRM</name>
<evidence type="ECO:0000256" key="12">
    <source>
        <dbReference type="ARBA" id="ARBA00031088"/>
    </source>
</evidence>
<dbReference type="InterPro" id="IPR018314">
    <property type="entry name" value="RsmB/NOL1/NOP2-like_CS"/>
</dbReference>
<evidence type="ECO:0000256" key="2">
    <source>
        <dbReference type="ARBA" id="ARBA00004496"/>
    </source>
</evidence>
<evidence type="ECO:0000259" key="15">
    <source>
        <dbReference type="PROSITE" id="PS51686"/>
    </source>
</evidence>
<feature type="domain" description="SAM-dependent MTase RsmB/NOP-type" evidence="15">
    <location>
        <begin position="165"/>
        <end position="426"/>
    </location>
</feature>
<dbReference type="InterPro" id="IPR023267">
    <property type="entry name" value="RCMT"/>
</dbReference>
<evidence type="ECO:0000256" key="13">
    <source>
        <dbReference type="ARBA" id="ARBA00047283"/>
    </source>
</evidence>
<feature type="binding site" evidence="14">
    <location>
        <position position="277"/>
    </location>
    <ligand>
        <name>S-adenosyl-L-methionine</name>
        <dbReference type="ChEBI" id="CHEBI:59789"/>
    </ligand>
</feature>
<evidence type="ECO:0000256" key="3">
    <source>
        <dbReference type="ARBA" id="ARBA00007494"/>
    </source>
</evidence>
<feature type="binding site" evidence="14">
    <location>
        <position position="321"/>
    </location>
    <ligand>
        <name>S-adenosyl-L-methionine</name>
        <dbReference type="ChEBI" id="CHEBI:59789"/>
    </ligand>
</feature>
<dbReference type="GO" id="GO:0008168">
    <property type="term" value="F:methyltransferase activity"/>
    <property type="evidence" value="ECO:0007669"/>
    <property type="project" value="UniProtKB-KW"/>
</dbReference>
<keyword evidence="8 14" id="KW-0808">Transferase</keyword>
<comment type="function">
    <text evidence="1">Specifically methylates the cytosine at position 967 (m5C967) of 16S rRNA.</text>
</comment>
<evidence type="ECO:0000256" key="10">
    <source>
        <dbReference type="ARBA" id="ARBA00022884"/>
    </source>
</evidence>
<dbReference type="Pfam" id="PF22458">
    <property type="entry name" value="RsmF-B_ferredox"/>
    <property type="match status" value="1"/>
</dbReference>
<dbReference type="PRINTS" id="PR02008">
    <property type="entry name" value="RCMTFAMILY"/>
</dbReference>
<dbReference type="Proteomes" id="UP000658131">
    <property type="component" value="Unassembled WGS sequence"/>
</dbReference>
<dbReference type="Gene3D" id="3.40.50.150">
    <property type="entry name" value="Vaccinia Virus protein VP39"/>
    <property type="match status" value="1"/>
</dbReference>
<feature type="active site" description="Nucleophile" evidence="14">
    <location>
        <position position="373"/>
    </location>
</feature>
<comment type="caution">
    <text evidence="16">The sequence shown here is derived from an EMBL/GenBank/DDBJ whole genome shotgun (WGS) entry which is preliminary data.</text>
</comment>
<dbReference type="InterPro" id="IPR001678">
    <property type="entry name" value="MeTrfase_RsmB-F_NOP2_dom"/>
</dbReference>
<dbReference type="PANTHER" id="PTHR22807">
    <property type="entry name" value="NOP2 YEAST -RELATED NOL1/NOP2/FMU SUN DOMAIN-CONTAINING"/>
    <property type="match status" value="1"/>
</dbReference>
<keyword evidence="17" id="KW-1185">Reference proteome</keyword>
<keyword evidence="6" id="KW-0698">rRNA processing</keyword>
<evidence type="ECO:0000313" key="17">
    <source>
        <dbReference type="Proteomes" id="UP000658131"/>
    </source>
</evidence>
<dbReference type="InterPro" id="IPR029063">
    <property type="entry name" value="SAM-dependent_MTases_sf"/>
</dbReference>
<dbReference type="GO" id="GO:0032259">
    <property type="term" value="P:methylation"/>
    <property type="evidence" value="ECO:0007669"/>
    <property type="project" value="UniProtKB-KW"/>
</dbReference>
<dbReference type="PROSITE" id="PS01153">
    <property type="entry name" value="NOL1_NOP2_SUN"/>
    <property type="match status" value="1"/>
</dbReference>
<keyword evidence="10 14" id="KW-0694">RNA-binding</keyword>
<feature type="binding site" evidence="14">
    <location>
        <begin position="253"/>
        <end position="259"/>
    </location>
    <ligand>
        <name>S-adenosyl-L-methionine</name>
        <dbReference type="ChEBI" id="CHEBI:59789"/>
    </ligand>
</feature>
<comment type="subcellular location">
    <subcellularLocation>
        <location evidence="2">Cytoplasm</location>
    </subcellularLocation>
</comment>
<dbReference type="EC" id="2.1.1.176" evidence="4"/>
<evidence type="ECO:0000313" key="16">
    <source>
        <dbReference type="EMBL" id="MBC8575428.1"/>
    </source>
</evidence>